<name>A0A2P2PT52_RHIMU</name>
<accession>A0A2P2PT52</accession>
<protein>
    <submittedName>
        <fullName evidence="1">Uncharacterized protein</fullName>
    </submittedName>
</protein>
<evidence type="ECO:0000313" key="1">
    <source>
        <dbReference type="EMBL" id="MBX57875.1"/>
    </source>
</evidence>
<dbReference type="EMBL" id="GGEC01077391">
    <property type="protein sequence ID" value="MBX57875.1"/>
    <property type="molecule type" value="Transcribed_RNA"/>
</dbReference>
<reference evidence="1" key="1">
    <citation type="submission" date="2018-02" db="EMBL/GenBank/DDBJ databases">
        <title>Rhizophora mucronata_Transcriptome.</title>
        <authorList>
            <person name="Meera S.P."/>
            <person name="Sreeshan A."/>
            <person name="Augustine A."/>
        </authorList>
    </citation>
    <scope>NUCLEOTIDE SEQUENCE</scope>
    <source>
        <tissue evidence="1">Leaf</tissue>
    </source>
</reference>
<proteinExistence type="predicted"/>
<organism evidence="1">
    <name type="scientific">Rhizophora mucronata</name>
    <name type="common">Asiatic mangrove</name>
    <dbReference type="NCBI Taxonomy" id="61149"/>
    <lineage>
        <taxon>Eukaryota</taxon>
        <taxon>Viridiplantae</taxon>
        <taxon>Streptophyta</taxon>
        <taxon>Embryophyta</taxon>
        <taxon>Tracheophyta</taxon>
        <taxon>Spermatophyta</taxon>
        <taxon>Magnoliopsida</taxon>
        <taxon>eudicotyledons</taxon>
        <taxon>Gunneridae</taxon>
        <taxon>Pentapetalae</taxon>
        <taxon>rosids</taxon>
        <taxon>fabids</taxon>
        <taxon>Malpighiales</taxon>
        <taxon>Rhizophoraceae</taxon>
        <taxon>Rhizophora</taxon>
    </lineage>
</organism>
<sequence length="43" mass="4847">MQARLNGIPNEQGSCTLCNLEKGKMYAAFSLFLLFKLRSIPQN</sequence>
<dbReference type="AlphaFoldDB" id="A0A2P2PT52"/>